<organism evidence="1 2">
    <name type="scientific">Flavobacterium aquicola</name>
    <dbReference type="NCBI Taxonomy" id="1682742"/>
    <lineage>
        <taxon>Bacteria</taxon>
        <taxon>Pseudomonadati</taxon>
        <taxon>Bacteroidota</taxon>
        <taxon>Flavobacteriia</taxon>
        <taxon>Flavobacteriales</taxon>
        <taxon>Flavobacteriaceae</taxon>
        <taxon>Flavobacterium</taxon>
    </lineage>
</organism>
<evidence type="ECO:0000313" key="2">
    <source>
        <dbReference type="Proteomes" id="UP000257136"/>
    </source>
</evidence>
<protein>
    <submittedName>
        <fullName evidence="1">Uncharacterized protein</fullName>
    </submittedName>
</protein>
<dbReference type="AlphaFoldDB" id="A0A3E0EIL4"/>
<proteinExistence type="predicted"/>
<sequence>MIDIIVYMFTVISLLVSGLNHSMHQIDGNGSGNPIK</sequence>
<dbReference type="Proteomes" id="UP000257136">
    <property type="component" value="Unassembled WGS sequence"/>
</dbReference>
<comment type="caution">
    <text evidence="1">The sequence shown here is derived from an EMBL/GenBank/DDBJ whole genome shotgun (WGS) entry which is preliminary data.</text>
</comment>
<gene>
    <name evidence="1" type="ORF">C8P67_108161</name>
</gene>
<dbReference type="EMBL" id="QUNI01000008">
    <property type="protein sequence ID" value="REG97995.1"/>
    <property type="molecule type" value="Genomic_DNA"/>
</dbReference>
<evidence type="ECO:0000313" key="1">
    <source>
        <dbReference type="EMBL" id="REG97995.1"/>
    </source>
</evidence>
<keyword evidence="2" id="KW-1185">Reference proteome</keyword>
<accession>A0A3E0EIL4</accession>
<name>A0A3E0EIL4_9FLAO</name>
<reference evidence="1 2" key="1">
    <citation type="submission" date="2018-08" db="EMBL/GenBank/DDBJ databases">
        <title>Genomic Encyclopedia of Archaeal and Bacterial Type Strains, Phase II (KMG-II): from individual species to whole genera.</title>
        <authorList>
            <person name="Goeker M."/>
        </authorList>
    </citation>
    <scope>NUCLEOTIDE SEQUENCE [LARGE SCALE GENOMIC DNA]</scope>
    <source>
        <strain evidence="1 2">DSM 100880</strain>
    </source>
</reference>